<protein>
    <submittedName>
        <fullName evidence="1">Uncharacterized protein</fullName>
    </submittedName>
</protein>
<name>A0A382RPJ0_9ZZZZ</name>
<sequence length="47" mass="5297">MKFLTAREQKVLAIVLFLLLMGMAVKTWRTANPPEMPVAQIEPVEGK</sequence>
<accession>A0A382RPJ0</accession>
<dbReference type="AlphaFoldDB" id="A0A382RPJ0"/>
<dbReference type="EMBL" id="UINC01123009">
    <property type="protein sequence ID" value="SVC99182.1"/>
    <property type="molecule type" value="Genomic_DNA"/>
</dbReference>
<proteinExistence type="predicted"/>
<evidence type="ECO:0000313" key="1">
    <source>
        <dbReference type="EMBL" id="SVC99182.1"/>
    </source>
</evidence>
<reference evidence="1" key="1">
    <citation type="submission" date="2018-05" db="EMBL/GenBank/DDBJ databases">
        <authorList>
            <person name="Lanie J.A."/>
            <person name="Ng W.-L."/>
            <person name="Kazmierczak K.M."/>
            <person name="Andrzejewski T.M."/>
            <person name="Davidsen T.M."/>
            <person name="Wayne K.J."/>
            <person name="Tettelin H."/>
            <person name="Glass J.I."/>
            <person name="Rusch D."/>
            <person name="Podicherti R."/>
            <person name="Tsui H.-C.T."/>
            <person name="Winkler M.E."/>
        </authorList>
    </citation>
    <scope>NUCLEOTIDE SEQUENCE</scope>
</reference>
<gene>
    <name evidence="1" type="ORF">METZ01_LOCUS352036</name>
</gene>
<organism evidence="1">
    <name type="scientific">marine metagenome</name>
    <dbReference type="NCBI Taxonomy" id="408172"/>
    <lineage>
        <taxon>unclassified sequences</taxon>
        <taxon>metagenomes</taxon>
        <taxon>ecological metagenomes</taxon>
    </lineage>
</organism>